<evidence type="ECO:0000256" key="3">
    <source>
        <dbReference type="ARBA" id="ARBA00022679"/>
    </source>
</evidence>
<keyword evidence="6" id="KW-0325">Glycoprotein</keyword>
<evidence type="ECO:0000313" key="9">
    <source>
        <dbReference type="EMBL" id="ORX80860.1"/>
    </source>
</evidence>
<evidence type="ECO:0000256" key="7">
    <source>
        <dbReference type="SAM" id="Phobius"/>
    </source>
</evidence>
<dbReference type="AlphaFoldDB" id="A0A1Y1X4W1"/>
<dbReference type="PANTHER" id="PTHR22914">
    <property type="entry name" value="CHITIN SYNTHASE"/>
    <property type="match status" value="1"/>
</dbReference>
<proteinExistence type="predicted"/>
<dbReference type="Pfam" id="PF22997">
    <property type="entry name" value="CHS4"/>
    <property type="match status" value="1"/>
</dbReference>
<dbReference type="GO" id="GO:0005886">
    <property type="term" value="C:plasma membrane"/>
    <property type="evidence" value="ECO:0007669"/>
    <property type="project" value="UniProtKB-SubCell"/>
</dbReference>
<feature type="non-terminal residue" evidence="9">
    <location>
        <position position="346"/>
    </location>
</feature>
<sequence>MDNTCYTINDVVSNPEIQTKKVGKVYYNWNDLEKLKHERMLVVYNGNVLDLTDFLSTAHPDAKYSNDLDNIIRNRNSLDITYSMSKNSNNKKAIKCMNEMYKVGIIGKTTSGCIISNIFLVLTLIFVIGVIIIKFCMAIIFSWFLKWPMGDRYGYIKKIITCYSEGHDGIANTLDSLSNTEYPDSLKLIVVICDGLVKGEGNDEYTPDIVIDMVDPGNGSSYYDRGPQEPKSYVAIAEGQKRHNMAQIYAGWYRYAINAYSRKVPMIGIIKCGTESERIGPNRSPKPGNRGKRDSQILLLGFLSRVMFNERMTEFDFDLFTKIYELTGVHADVYESIMMVDADTIV</sequence>
<dbReference type="InterPro" id="IPR054295">
    <property type="entry name" value="CHS4-like_dom"/>
</dbReference>
<evidence type="ECO:0000256" key="1">
    <source>
        <dbReference type="ARBA" id="ARBA00004651"/>
    </source>
</evidence>
<dbReference type="Gene3D" id="3.10.120.10">
    <property type="entry name" value="Cytochrome b5-like heme/steroid binding domain"/>
    <property type="match status" value="1"/>
</dbReference>
<evidence type="ECO:0000256" key="2">
    <source>
        <dbReference type="ARBA" id="ARBA00022475"/>
    </source>
</evidence>
<accession>A0A1Y1X4W1</accession>
<dbReference type="OrthoDB" id="370884at2759"/>
<dbReference type="Proteomes" id="UP000193944">
    <property type="component" value="Unassembled WGS sequence"/>
</dbReference>
<keyword evidence="4 7" id="KW-0812">Transmembrane</keyword>
<feature type="domain" description="Cytochrome b5 heme-binding" evidence="8">
    <location>
        <begin position="27"/>
        <end position="107"/>
    </location>
</feature>
<evidence type="ECO:0000256" key="5">
    <source>
        <dbReference type="ARBA" id="ARBA00023136"/>
    </source>
</evidence>
<evidence type="ECO:0000256" key="4">
    <source>
        <dbReference type="ARBA" id="ARBA00022692"/>
    </source>
</evidence>
<dbReference type="EMBL" id="MCFG01000133">
    <property type="protein sequence ID" value="ORX80860.1"/>
    <property type="molecule type" value="Genomic_DNA"/>
</dbReference>
<dbReference type="InterPro" id="IPR001199">
    <property type="entry name" value="Cyt_B5-like_heme/steroid-bd"/>
</dbReference>
<comment type="subcellular location">
    <subcellularLocation>
        <location evidence="1">Cell membrane</location>
        <topology evidence="1">Multi-pass membrane protein</topology>
    </subcellularLocation>
</comment>
<keyword evidence="7" id="KW-1133">Transmembrane helix</keyword>
<dbReference type="Pfam" id="PF03142">
    <property type="entry name" value="Chitin_synth_2"/>
    <property type="match status" value="1"/>
</dbReference>
<feature type="transmembrane region" description="Helical" evidence="7">
    <location>
        <begin position="118"/>
        <end position="145"/>
    </location>
</feature>
<comment type="caution">
    <text evidence="9">The sequence shown here is derived from an EMBL/GenBank/DDBJ whole genome shotgun (WGS) entry which is preliminary data.</text>
</comment>
<name>A0A1Y1X4W1_9FUNG</name>
<protein>
    <recommendedName>
        <fullName evidence="8">Cytochrome b5 heme-binding domain-containing protein</fullName>
    </recommendedName>
</protein>
<keyword evidence="5 7" id="KW-0472">Membrane</keyword>
<evidence type="ECO:0000313" key="10">
    <source>
        <dbReference type="Proteomes" id="UP000193944"/>
    </source>
</evidence>
<dbReference type="STRING" id="1754192.A0A1Y1X4W1"/>
<keyword evidence="2" id="KW-1003">Cell membrane</keyword>
<keyword evidence="3" id="KW-0808">Transferase</keyword>
<gene>
    <name evidence="9" type="ORF">BCR32DRAFT_204302</name>
</gene>
<dbReference type="InterPro" id="IPR004835">
    <property type="entry name" value="Chitin_synth"/>
</dbReference>
<dbReference type="PANTHER" id="PTHR22914:SF16">
    <property type="entry name" value="CHITIN SYNTHASE 3"/>
    <property type="match status" value="1"/>
</dbReference>
<evidence type="ECO:0000256" key="6">
    <source>
        <dbReference type="ARBA" id="ARBA00023180"/>
    </source>
</evidence>
<reference evidence="9 10" key="2">
    <citation type="submission" date="2016-08" db="EMBL/GenBank/DDBJ databases">
        <title>Pervasive Adenine N6-methylation of Active Genes in Fungi.</title>
        <authorList>
            <consortium name="DOE Joint Genome Institute"/>
            <person name="Mondo S.J."/>
            <person name="Dannebaum R.O."/>
            <person name="Kuo R.C."/>
            <person name="Labutti K."/>
            <person name="Haridas S."/>
            <person name="Kuo A."/>
            <person name="Salamov A."/>
            <person name="Ahrendt S.R."/>
            <person name="Lipzen A."/>
            <person name="Sullivan W."/>
            <person name="Andreopoulos W.B."/>
            <person name="Clum A."/>
            <person name="Lindquist E."/>
            <person name="Daum C."/>
            <person name="Ramamoorthy G.K."/>
            <person name="Gryganskyi A."/>
            <person name="Culley D."/>
            <person name="Magnuson J.K."/>
            <person name="James T.Y."/>
            <person name="O'Malley M.A."/>
            <person name="Stajich J.E."/>
            <person name="Spatafora J.W."/>
            <person name="Visel A."/>
            <person name="Grigoriev I.V."/>
        </authorList>
    </citation>
    <scope>NUCLEOTIDE SEQUENCE [LARGE SCALE GENOMIC DNA]</scope>
    <source>
        <strain evidence="9 10">S4</strain>
    </source>
</reference>
<reference evidence="9 10" key="1">
    <citation type="submission" date="2016-08" db="EMBL/GenBank/DDBJ databases">
        <title>A Parts List for Fungal Cellulosomes Revealed by Comparative Genomics.</title>
        <authorList>
            <consortium name="DOE Joint Genome Institute"/>
            <person name="Haitjema C.H."/>
            <person name="Gilmore S.P."/>
            <person name="Henske J.K."/>
            <person name="Solomon K.V."/>
            <person name="De Groot R."/>
            <person name="Kuo A."/>
            <person name="Mondo S.J."/>
            <person name="Salamov A.A."/>
            <person name="Labutti K."/>
            <person name="Zhao Z."/>
            <person name="Chiniquy J."/>
            <person name="Barry K."/>
            <person name="Brewer H.M."/>
            <person name="Purvine S.O."/>
            <person name="Wright A.T."/>
            <person name="Boxma B."/>
            <person name="Van Alen T."/>
            <person name="Hackstein J.H."/>
            <person name="Baker S.E."/>
            <person name="Grigoriev I.V."/>
            <person name="O'Malley M.A."/>
        </authorList>
    </citation>
    <scope>NUCLEOTIDE SEQUENCE [LARGE SCALE GENOMIC DNA]</scope>
    <source>
        <strain evidence="9 10">S4</strain>
    </source>
</reference>
<dbReference type="SUPFAM" id="SSF55856">
    <property type="entry name" value="Cytochrome b5-like heme/steroid binding domain"/>
    <property type="match status" value="1"/>
</dbReference>
<dbReference type="GO" id="GO:0006031">
    <property type="term" value="P:chitin biosynthetic process"/>
    <property type="evidence" value="ECO:0007669"/>
    <property type="project" value="TreeGrafter"/>
</dbReference>
<keyword evidence="10" id="KW-1185">Reference proteome</keyword>
<dbReference type="GO" id="GO:0004100">
    <property type="term" value="F:chitin synthase activity"/>
    <property type="evidence" value="ECO:0007669"/>
    <property type="project" value="InterPro"/>
</dbReference>
<dbReference type="InterPro" id="IPR036400">
    <property type="entry name" value="Cyt_B5-like_heme/steroid_sf"/>
</dbReference>
<dbReference type="SMART" id="SM01117">
    <property type="entry name" value="Cyt-b5"/>
    <property type="match status" value="1"/>
</dbReference>
<evidence type="ECO:0000259" key="8">
    <source>
        <dbReference type="SMART" id="SM01117"/>
    </source>
</evidence>
<organism evidence="9 10">
    <name type="scientific">Anaeromyces robustus</name>
    <dbReference type="NCBI Taxonomy" id="1754192"/>
    <lineage>
        <taxon>Eukaryota</taxon>
        <taxon>Fungi</taxon>
        <taxon>Fungi incertae sedis</taxon>
        <taxon>Chytridiomycota</taxon>
        <taxon>Chytridiomycota incertae sedis</taxon>
        <taxon>Neocallimastigomycetes</taxon>
        <taxon>Neocallimastigales</taxon>
        <taxon>Neocallimastigaceae</taxon>
        <taxon>Anaeromyces</taxon>
    </lineage>
</organism>
<dbReference type="GO" id="GO:0030428">
    <property type="term" value="C:cell septum"/>
    <property type="evidence" value="ECO:0007669"/>
    <property type="project" value="TreeGrafter"/>
</dbReference>